<feature type="compositionally biased region" description="Basic and acidic residues" evidence="6">
    <location>
        <begin position="29"/>
        <end position="38"/>
    </location>
</feature>
<dbReference type="SUPFAM" id="SSF47459">
    <property type="entry name" value="HLH, helix-loop-helix DNA-binding domain"/>
    <property type="match status" value="1"/>
</dbReference>
<gene>
    <name evidence="8" type="ORF">CJ030_MR7G028539</name>
</gene>
<evidence type="ECO:0000259" key="7">
    <source>
        <dbReference type="PROSITE" id="PS50888"/>
    </source>
</evidence>
<dbReference type="EMBL" id="RXIC02000025">
    <property type="protein sequence ID" value="KAB1208518.1"/>
    <property type="molecule type" value="Genomic_DNA"/>
</dbReference>
<dbReference type="SUPFAM" id="SSF55021">
    <property type="entry name" value="ACT-like"/>
    <property type="match status" value="1"/>
</dbReference>
<dbReference type="PROSITE" id="PS50888">
    <property type="entry name" value="BHLH"/>
    <property type="match status" value="1"/>
</dbReference>
<evidence type="ECO:0000313" key="8">
    <source>
        <dbReference type="EMBL" id="KAB1208518.1"/>
    </source>
</evidence>
<dbReference type="InterPro" id="IPR011598">
    <property type="entry name" value="bHLH_dom"/>
</dbReference>
<feature type="compositionally biased region" description="Basic and acidic residues" evidence="6">
    <location>
        <begin position="78"/>
        <end position="93"/>
    </location>
</feature>
<name>A0A6A1V9G4_9ROSI</name>
<keyword evidence="4" id="KW-0804">Transcription</keyword>
<accession>A0A6A1V9G4</accession>
<evidence type="ECO:0000256" key="3">
    <source>
        <dbReference type="ARBA" id="ARBA00023125"/>
    </source>
</evidence>
<dbReference type="Proteomes" id="UP000516437">
    <property type="component" value="Chromosome 7"/>
</dbReference>
<evidence type="ECO:0000313" key="9">
    <source>
        <dbReference type="Proteomes" id="UP000516437"/>
    </source>
</evidence>
<dbReference type="Pfam" id="PF00010">
    <property type="entry name" value="HLH"/>
    <property type="match status" value="1"/>
</dbReference>
<protein>
    <submittedName>
        <fullName evidence="8">Transcription factor bHLH95</fullName>
    </submittedName>
</protein>
<sequence length="305" mass="33509">MSEGGGYDGALWELNQSWGFSNSDDSAGSEEKSGKKIPESSSNSQTEIGMEKAAPPRKKKRGPGGTDSKDGNGCGSQGKEEGKAGGESDHEIHIWTERERRKKMRNMFANLHALLPQLPPKADKSTIVDEAVNYTKTLQQTLQKLQKQKLERLQLGAATFGFEPTTMASQKPSYDSREAFLADQGSSNNLATTAIPAHSLSAFRYPVNFQTWTSPNVVLNICGDEAQISVCSHKKPGLLTTICCVLEKHKIEVRSAHMTSDCNWSMFMIHAHVRTGASNQFQELAFPAEEIYKQAAGEIMLWVSP</sequence>
<dbReference type="SMART" id="SM00353">
    <property type="entry name" value="HLH"/>
    <property type="match status" value="1"/>
</dbReference>
<dbReference type="PANTHER" id="PTHR46772:SF8">
    <property type="entry name" value="TRANSCRIPTION FACTOR BHLH95"/>
    <property type="match status" value="1"/>
</dbReference>
<dbReference type="InterPro" id="IPR045239">
    <property type="entry name" value="bHLH95_bHLH"/>
</dbReference>
<evidence type="ECO:0000256" key="2">
    <source>
        <dbReference type="ARBA" id="ARBA00023015"/>
    </source>
</evidence>
<evidence type="ECO:0000256" key="4">
    <source>
        <dbReference type="ARBA" id="ARBA00023163"/>
    </source>
</evidence>
<dbReference type="PANTHER" id="PTHR46772">
    <property type="entry name" value="BHLH DOMAIN-CONTAINING PROTEIN"/>
    <property type="match status" value="1"/>
</dbReference>
<dbReference type="GO" id="GO:0003700">
    <property type="term" value="F:DNA-binding transcription factor activity"/>
    <property type="evidence" value="ECO:0007669"/>
    <property type="project" value="InterPro"/>
</dbReference>
<feature type="compositionally biased region" description="Polar residues" evidence="6">
    <location>
        <begin position="17"/>
        <end position="26"/>
    </location>
</feature>
<dbReference type="Gene3D" id="4.10.280.10">
    <property type="entry name" value="Helix-loop-helix DNA-binding domain"/>
    <property type="match status" value="1"/>
</dbReference>
<feature type="region of interest" description="Disordered" evidence="6">
    <location>
        <begin position="17"/>
        <end position="93"/>
    </location>
</feature>
<dbReference type="CDD" id="cd11393">
    <property type="entry name" value="bHLH_AtbHLH_like"/>
    <property type="match status" value="1"/>
</dbReference>
<organism evidence="8 9">
    <name type="scientific">Morella rubra</name>
    <name type="common">Chinese bayberry</name>
    <dbReference type="NCBI Taxonomy" id="262757"/>
    <lineage>
        <taxon>Eukaryota</taxon>
        <taxon>Viridiplantae</taxon>
        <taxon>Streptophyta</taxon>
        <taxon>Embryophyta</taxon>
        <taxon>Tracheophyta</taxon>
        <taxon>Spermatophyta</taxon>
        <taxon>Magnoliopsida</taxon>
        <taxon>eudicotyledons</taxon>
        <taxon>Gunneridae</taxon>
        <taxon>Pentapetalae</taxon>
        <taxon>rosids</taxon>
        <taxon>fabids</taxon>
        <taxon>Fagales</taxon>
        <taxon>Myricaceae</taxon>
        <taxon>Morella</taxon>
    </lineage>
</organism>
<keyword evidence="9" id="KW-1185">Reference proteome</keyword>
<dbReference type="CDD" id="cd04873">
    <property type="entry name" value="ACT_UUR-ACR-like"/>
    <property type="match status" value="1"/>
</dbReference>
<feature type="domain" description="BHLH" evidence="7">
    <location>
        <begin position="88"/>
        <end position="138"/>
    </location>
</feature>
<evidence type="ECO:0000256" key="1">
    <source>
        <dbReference type="ARBA" id="ARBA00004123"/>
    </source>
</evidence>
<evidence type="ECO:0000256" key="5">
    <source>
        <dbReference type="ARBA" id="ARBA00023242"/>
    </source>
</evidence>
<keyword evidence="3" id="KW-0238">DNA-binding</keyword>
<dbReference type="InterPro" id="IPR045865">
    <property type="entry name" value="ACT-like_dom_sf"/>
</dbReference>
<reference evidence="8 9" key="1">
    <citation type="journal article" date="2019" name="Plant Biotechnol. J.">
        <title>The red bayberry genome and genetic basis of sex determination.</title>
        <authorList>
            <person name="Jia H.M."/>
            <person name="Jia H.J."/>
            <person name="Cai Q.L."/>
            <person name="Wang Y."/>
            <person name="Zhao H.B."/>
            <person name="Yang W.F."/>
            <person name="Wang G.Y."/>
            <person name="Li Y.H."/>
            <person name="Zhan D.L."/>
            <person name="Shen Y.T."/>
            <person name="Niu Q.F."/>
            <person name="Chang L."/>
            <person name="Qiu J."/>
            <person name="Zhao L."/>
            <person name="Xie H.B."/>
            <person name="Fu W.Y."/>
            <person name="Jin J."/>
            <person name="Li X.W."/>
            <person name="Jiao Y."/>
            <person name="Zhou C.C."/>
            <person name="Tu T."/>
            <person name="Chai C.Y."/>
            <person name="Gao J.L."/>
            <person name="Fan L.J."/>
            <person name="van de Weg E."/>
            <person name="Wang J.Y."/>
            <person name="Gao Z.S."/>
        </authorList>
    </citation>
    <scope>NUCLEOTIDE SEQUENCE [LARGE SCALE GENOMIC DNA]</scope>
    <source>
        <tissue evidence="8">Leaves</tissue>
    </source>
</reference>
<evidence type="ECO:0000256" key="6">
    <source>
        <dbReference type="SAM" id="MobiDB-lite"/>
    </source>
</evidence>
<dbReference type="OrthoDB" id="690068at2759"/>
<keyword evidence="5" id="KW-0539">Nucleus</keyword>
<keyword evidence="2" id="KW-0805">Transcription regulation</keyword>
<comment type="subcellular location">
    <subcellularLocation>
        <location evidence="1">Nucleus</location>
    </subcellularLocation>
</comment>
<dbReference type="GO" id="GO:0046983">
    <property type="term" value="F:protein dimerization activity"/>
    <property type="evidence" value="ECO:0007669"/>
    <property type="project" value="InterPro"/>
</dbReference>
<proteinExistence type="predicted"/>
<dbReference type="GO" id="GO:0005634">
    <property type="term" value="C:nucleus"/>
    <property type="evidence" value="ECO:0007669"/>
    <property type="project" value="UniProtKB-SubCell"/>
</dbReference>
<dbReference type="GO" id="GO:0003677">
    <property type="term" value="F:DNA binding"/>
    <property type="evidence" value="ECO:0007669"/>
    <property type="project" value="UniProtKB-KW"/>
</dbReference>
<comment type="caution">
    <text evidence="8">The sequence shown here is derived from an EMBL/GenBank/DDBJ whole genome shotgun (WGS) entry which is preliminary data.</text>
</comment>
<dbReference type="InterPro" id="IPR044278">
    <property type="entry name" value="BHLH95-like"/>
</dbReference>
<dbReference type="GO" id="GO:0009960">
    <property type="term" value="P:endosperm development"/>
    <property type="evidence" value="ECO:0007669"/>
    <property type="project" value="InterPro"/>
</dbReference>
<dbReference type="InterPro" id="IPR036638">
    <property type="entry name" value="HLH_DNA-bd_sf"/>
</dbReference>
<dbReference type="AlphaFoldDB" id="A0A6A1V9G4"/>